<organism evidence="2 3">
    <name type="scientific">Ophiocordyceps camponoti-floridani</name>
    <dbReference type="NCBI Taxonomy" id="2030778"/>
    <lineage>
        <taxon>Eukaryota</taxon>
        <taxon>Fungi</taxon>
        <taxon>Dikarya</taxon>
        <taxon>Ascomycota</taxon>
        <taxon>Pezizomycotina</taxon>
        <taxon>Sordariomycetes</taxon>
        <taxon>Hypocreomycetidae</taxon>
        <taxon>Hypocreales</taxon>
        <taxon>Ophiocordycipitaceae</taxon>
        <taxon>Ophiocordyceps</taxon>
    </lineage>
</organism>
<evidence type="ECO:0000313" key="2">
    <source>
        <dbReference type="EMBL" id="KAF4595474.1"/>
    </source>
</evidence>
<dbReference type="Proteomes" id="UP000562929">
    <property type="component" value="Unassembled WGS sequence"/>
</dbReference>
<gene>
    <name evidence="2" type="ORF">GQ602_001087</name>
</gene>
<feature type="signal peptide" evidence="1">
    <location>
        <begin position="1"/>
        <end position="17"/>
    </location>
</feature>
<reference evidence="2 3" key="1">
    <citation type="journal article" date="2020" name="G3 (Bethesda)">
        <title>Genetic Underpinnings of Host Manipulation by Ophiocordyceps as Revealed by Comparative Transcriptomics.</title>
        <authorList>
            <person name="Will I."/>
            <person name="Das B."/>
            <person name="Trinh T."/>
            <person name="Brachmann A."/>
            <person name="Ohm R.A."/>
            <person name="de Bekker C."/>
        </authorList>
    </citation>
    <scope>NUCLEOTIDE SEQUENCE [LARGE SCALE GENOMIC DNA]</scope>
    <source>
        <strain evidence="2 3">EC05</strain>
    </source>
</reference>
<keyword evidence="3" id="KW-1185">Reference proteome</keyword>
<dbReference type="OrthoDB" id="4224768at2759"/>
<evidence type="ECO:0000256" key="1">
    <source>
        <dbReference type="SAM" id="SignalP"/>
    </source>
</evidence>
<protein>
    <submittedName>
        <fullName evidence="2">Uncharacterized protein</fullName>
    </submittedName>
</protein>
<dbReference type="EMBL" id="JAACLJ010000001">
    <property type="protein sequence ID" value="KAF4595474.1"/>
    <property type="molecule type" value="Genomic_DNA"/>
</dbReference>
<evidence type="ECO:0000313" key="3">
    <source>
        <dbReference type="Proteomes" id="UP000562929"/>
    </source>
</evidence>
<comment type="caution">
    <text evidence="2">The sequence shown here is derived from an EMBL/GenBank/DDBJ whole genome shotgun (WGS) entry which is preliminary data.</text>
</comment>
<feature type="chain" id="PRO_5035002981" evidence="1">
    <location>
        <begin position="18"/>
        <end position="108"/>
    </location>
</feature>
<name>A0A8H4QDC4_9HYPO</name>
<dbReference type="AlphaFoldDB" id="A0A8H4QDC4"/>
<accession>A0A8H4QDC4</accession>
<proteinExistence type="predicted"/>
<keyword evidence="1" id="KW-0732">Signal</keyword>
<sequence length="108" mass="11287">MLPLLLILSLLSSPASSTNHAPTYTCQGGLANNGPLFGRITHGAAVTTILLANTTAAQASGFPRRLVGPEDRVVRTGRKGCEGPLWEIPVLADGRVFNVRGKGGRRGP</sequence>